<organism evidence="1 2">
    <name type="scientific">Racocetra fulgida</name>
    <dbReference type="NCBI Taxonomy" id="60492"/>
    <lineage>
        <taxon>Eukaryota</taxon>
        <taxon>Fungi</taxon>
        <taxon>Fungi incertae sedis</taxon>
        <taxon>Mucoromycota</taxon>
        <taxon>Glomeromycotina</taxon>
        <taxon>Glomeromycetes</taxon>
        <taxon>Diversisporales</taxon>
        <taxon>Gigasporaceae</taxon>
        <taxon>Racocetra</taxon>
    </lineage>
</organism>
<reference evidence="1" key="1">
    <citation type="submission" date="2021-06" db="EMBL/GenBank/DDBJ databases">
        <authorList>
            <person name="Kallberg Y."/>
            <person name="Tangrot J."/>
            <person name="Rosling A."/>
        </authorList>
    </citation>
    <scope>NUCLEOTIDE SEQUENCE</scope>
    <source>
        <strain evidence="1">IN212</strain>
    </source>
</reference>
<sequence length="153" mass="17516">DYIAELISNAENNNGISVEVYLDLNNDIFSIAMFDDSKTIVRIIIDKIEEGDGYAWTATTSPNISTRFDNVVTYYFACSQCHELERKYKESNRKRITRFDCHGKLIIHVNVPAIEATIKLCHDILHEEPEDNTVLEEVKQAIQANLHLDSVQI</sequence>
<name>A0A9N9EC43_9GLOM</name>
<accession>A0A9N9EC43</accession>
<proteinExistence type="predicted"/>
<dbReference type="Proteomes" id="UP000789396">
    <property type="component" value="Unassembled WGS sequence"/>
</dbReference>
<feature type="non-terminal residue" evidence="1">
    <location>
        <position position="1"/>
    </location>
</feature>
<evidence type="ECO:0000313" key="1">
    <source>
        <dbReference type="EMBL" id="CAG8667894.1"/>
    </source>
</evidence>
<dbReference type="AlphaFoldDB" id="A0A9N9EC43"/>
<keyword evidence="2" id="KW-1185">Reference proteome</keyword>
<dbReference type="EMBL" id="CAJVPZ010015674">
    <property type="protein sequence ID" value="CAG8667894.1"/>
    <property type="molecule type" value="Genomic_DNA"/>
</dbReference>
<protein>
    <submittedName>
        <fullName evidence="1">10742_t:CDS:1</fullName>
    </submittedName>
</protein>
<comment type="caution">
    <text evidence="1">The sequence shown here is derived from an EMBL/GenBank/DDBJ whole genome shotgun (WGS) entry which is preliminary data.</text>
</comment>
<evidence type="ECO:0000313" key="2">
    <source>
        <dbReference type="Proteomes" id="UP000789396"/>
    </source>
</evidence>
<gene>
    <name evidence="1" type="ORF">RFULGI_LOCUS9104</name>
</gene>
<dbReference type="OrthoDB" id="10483906at2759"/>